<sequence length="96" mass="10817">MSEGRDPHQGHSHFPLPKFIPHYGDDDDDDDDDDEDDDDDDDEDNVGSSANSSVGEVVYSHNFSAKSKPKNSPFSKGNYSKRIFKSSWNSTIHDIR</sequence>
<feature type="compositionally biased region" description="Polar residues" evidence="1">
    <location>
        <begin position="61"/>
        <end position="78"/>
    </location>
</feature>
<gene>
    <name evidence="2" type="ORF">ElyMa_003462300</name>
</gene>
<feature type="compositionally biased region" description="Acidic residues" evidence="1">
    <location>
        <begin position="25"/>
        <end position="45"/>
    </location>
</feature>
<dbReference type="Proteomes" id="UP000762676">
    <property type="component" value="Unassembled WGS sequence"/>
</dbReference>
<name>A0AAV4E9K7_9GAST</name>
<dbReference type="AlphaFoldDB" id="A0AAV4E9K7"/>
<organism evidence="2 3">
    <name type="scientific">Elysia marginata</name>
    <dbReference type="NCBI Taxonomy" id="1093978"/>
    <lineage>
        <taxon>Eukaryota</taxon>
        <taxon>Metazoa</taxon>
        <taxon>Spiralia</taxon>
        <taxon>Lophotrochozoa</taxon>
        <taxon>Mollusca</taxon>
        <taxon>Gastropoda</taxon>
        <taxon>Heterobranchia</taxon>
        <taxon>Euthyneura</taxon>
        <taxon>Panpulmonata</taxon>
        <taxon>Sacoglossa</taxon>
        <taxon>Placobranchoidea</taxon>
        <taxon>Plakobranchidae</taxon>
        <taxon>Elysia</taxon>
    </lineage>
</organism>
<reference evidence="2 3" key="1">
    <citation type="journal article" date="2021" name="Elife">
        <title>Chloroplast acquisition without the gene transfer in kleptoplastic sea slugs, Plakobranchus ocellatus.</title>
        <authorList>
            <person name="Maeda T."/>
            <person name="Takahashi S."/>
            <person name="Yoshida T."/>
            <person name="Shimamura S."/>
            <person name="Takaki Y."/>
            <person name="Nagai Y."/>
            <person name="Toyoda A."/>
            <person name="Suzuki Y."/>
            <person name="Arimoto A."/>
            <person name="Ishii H."/>
            <person name="Satoh N."/>
            <person name="Nishiyama T."/>
            <person name="Hasebe M."/>
            <person name="Maruyama T."/>
            <person name="Minagawa J."/>
            <person name="Obokata J."/>
            <person name="Shigenobu S."/>
        </authorList>
    </citation>
    <scope>NUCLEOTIDE SEQUENCE [LARGE SCALE GENOMIC DNA]</scope>
</reference>
<protein>
    <submittedName>
        <fullName evidence="2">Uncharacterized protein</fullName>
    </submittedName>
</protein>
<feature type="region of interest" description="Disordered" evidence="1">
    <location>
        <begin position="1"/>
        <end position="80"/>
    </location>
</feature>
<keyword evidence="3" id="KW-1185">Reference proteome</keyword>
<proteinExistence type="predicted"/>
<comment type="caution">
    <text evidence="2">The sequence shown here is derived from an EMBL/GenBank/DDBJ whole genome shotgun (WGS) entry which is preliminary data.</text>
</comment>
<evidence type="ECO:0000256" key="1">
    <source>
        <dbReference type="SAM" id="MobiDB-lite"/>
    </source>
</evidence>
<evidence type="ECO:0000313" key="3">
    <source>
        <dbReference type="Proteomes" id="UP000762676"/>
    </source>
</evidence>
<dbReference type="EMBL" id="BMAT01007107">
    <property type="protein sequence ID" value="GFR57697.1"/>
    <property type="molecule type" value="Genomic_DNA"/>
</dbReference>
<evidence type="ECO:0000313" key="2">
    <source>
        <dbReference type="EMBL" id="GFR57697.1"/>
    </source>
</evidence>
<accession>A0AAV4E9K7</accession>